<dbReference type="InterPro" id="IPR041413">
    <property type="entry name" value="MLTR_LBD"/>
</dbReference>
<dbReference type="InterPro" id="IPR010982">
    <property type="entry name" value="Lambda_DNA-bd_dom_sf"/>
</dbReference>
<dbReference type="Pfam" id="PF17765">
    <property type="entry name" value="MLTR_LBD"/>
    <property type="match status" value="1"/>
</dbReference>
<accession>M0QE74</accession>
<comment type="caution">
    <text evidence="2">The sequence shown here is derived from an EMBL/GenBank/DDBJ whole genome shotgun (WGS) entry which is preliminary data.</text>
</comment>
<dbReference type="PANTHER" id="PTHR35010">
    <property type="entry name" value="BLL4672 PROTEIN-RELATED"/>
    <property type="match status" value="1"/>
</dbReference>
<name>M0QE74_9ACTN</name>
<dbReference type="InterPro" id="IPR001387">
    <property type="entry name" value="Cro/C1-type_HTH"/>
</dbReference>
<evidence type="ECO:0000313" key="3">
    <source>
        <dbReference type="Proteomes" id="UP000011666"/>
    </source>
</evidence>
<dbReference type="Gene3D" id="3.30.450.180">
    <property type="match status" value="1"/>
</dbReference>
<dbReference type="GO" id="GO:0003677">
    <property type="term" value="F:DNA binding"/>
    <property type="evidence" value="ECO:0007669"/>
    <property type="project" value="UniProtKB-KW"/>
</dbReference>
<protein>
    <submittedName>
        <fullName evidence="2">Putative DNA-binding protein</fullName>
    </submittedName>
</protein>
<dbReference type="STRING" id="1223545.GS4_05_00690"/>
<feature type="domain" description="HTH cro/C1-type" evidence="1">
    <location>
        <begin position="36"/>
        <end position="86"/>
    </location>
</feature>
<dbReference type="eggNOG" id="COG1396">
    <property type="taxonomic scope" value="Bacteria"/>
</dbReference>
<dbReference type="PANTHER" id="PTHR35010:SF2">
    <property type="entry name" value="BLL4672 PROTEIN"/>
    <property type="match status" value="1"/>
</dbReference>
<dbReference type="AlphaFoldDB" id="M0QE74"/>
<proteinExistence type="predicted"/>
<dbReference type="CDD" id="cd00093">
    <property type="entry name" value="HTH_XRE"/>
    <property type="match status" value="1"/>
</dbReference>
<dbReference type="PROSITE" id="PS50943">
    <property type="entry name" value="HTH_CROC1"/>
    <property type="match status" value="1"/>
</dbReference>
<dbReference type="SUPFAM" id="SSF47413">
    <property type="entry name" value="lambda repressor-like DNA-binding domains"/>
    <property type="match status" value="1"/>
</dbReference>
<dbReference type="EMBL" id="BANX01000005">
    <property type="protein sequence ID" value="GAC66860.1"/>
    <property type="molecule type" value="Genomic_DNA"/>
</dbReference>
<reference evidence="2 3" key="1">
    <citation type="submission" date="2013-01" db="EMBL/GenBank/DDBJ databases">
        <title>Whole genome shotgun sequence of Gordonia soli NBRC 108243.</title>
        <authorList>
            <person name="Isaki-Nakamura S."/>
            <person name="Hosoyama A."/>
            <person name="Tsuchikane K."/>
            <person name="Ando Y."/>
            <person name="Baba S."/>
            <person name="Ohji S."/>
            <person name="Hamada M."/>
            <person name="Tamura T."/>
            <person name="Yamazoe A."/>
            <person name="Yamazaki S."/>
            <person name="Fujita N."/>
        </authorList>
    </citation>
    <scope>NUCLEOTIDE SEQUENCE [LARGE SCALE GENOMIC DNA]</scope>
    <source>
        <strain evidence="2 3">NBRC 108243</strain>
    </source>
</reference>
<dbReference type="Pfam" id="PF13560">
    <property type="entry name" value="HTH_31"/>
    <property type="match status" value="1"/>
</dbReference>
<gene>
    <name evidence="2" type="ORF">GS4_05_00690</name>
</gene>
<organism evidence="2 3">
    <name type="scientific">Gordonia soli NBRC 108243</name>
    <dbReference type="NCBI Taxonomy" id="1223545"/>
    <lineage>
        <taxon>Bacteria</taxon>
        <taxon>Bacillati</taxon>
        <taxon>Actinomycetota</taxon>
        <taxon>Actinomycetes</taxon>
        <taxon>Mycobacteriales</taxon>
        <taxon>Gordoniaceae</taxon>
        <taxon>Gordonia</taxon>
    </lineage>
</organism>
<dbReference type="Gene3D" id="1.10.260.40">
    <property type="entry name" value="lambda repressor-like DNA-binding domains"/>
    <property type="match status" value="1"/>
</dbReference>
<sequence>MSVIGAGDELGRFLRARRAELSPTDVGLPESLGVRRRVQGLRREEVAQLAGISTDYYSRIEQGRRTPPWGTLDAISRGLRIDEAGRNYVFALISADAAPPRQRRAQRVPAHLQRVLDDLHLVPAVILGRRMDILAWNRLAAVVITDFDALPSRRRNWVHLTFTSSAVRALYPDWPTVARQCVAQLHLEAGRNPHDRQLTELVGELSVLDPDFRRWWSDHHVALRTRGTKRLLHPAVGELILDWDTVIWSGDPELQLISWTAESGTPTYDRLNQLAAHRPDER</sequence>
<keyword evidence="2" id="KW-0238">DNA-binding</keyword>
<evidence type="ECO:0000259" key="1">
    <source>
        <dbReference type="PROSITE" id="PS50943"/>
    </source>
</evidence>
<evidence type="ECO:0000313" key="2">
    <source>
        <dbReference type="EMBL" id="GAC66860.1"/>
    </source>
</evidence>
<dbReference type="SMART" id="SM00530">
    <property type="entry name" value="HTH_XRE"/>
    <property type="match status" value="1"/>
</dbReference>
<dbReference type="Proteomes" id="UP000011666">
    <property type="component" value="Unassembled WGS sequence"/>
</dbReference>
<keyword evidence="3" id="KW-1185">Reference proteome</keyword>